<evidence type="ECO:0000256" key="1">
    <source>
        <dbReference type="SAM" id="MobiDB-lite"/>
    </source>
</evidence>
<comment type="caution">
    <text evidence="3">The sequence shown here is derived from an EMBL/GenBank/DDBJ whole genome shotgun (WGS) entry which is preliminary data.</text>
</comment>
<feature type="transmembrane region" description="Helical" evidence="2">
    <location>
        <begin position="38"/>
        <end position="56"/>
    </location>
</feature>
<keyword evidence="2" id="KW-0812">Transmembrane</keyword>
<dbReference type="RefSeq" id="WP_181917159.1">
    <property type="nucleotide sequence ID" value="NZ_NFZX01000003.1"/>
</dbReference>
<evidence type="ECO:0000313" key="4">
    <source>
        <dbReference type="Proteomes" id="UP000256488"/>
    </source>
</evidence>
<sequence>MGVIFDVLFFLSMIFIALGIILLLIKALFKKGPSFKKASILVASSLTVFIISGIFMPELTPEQKAKVEERKEEKELAAAKLKSEKEEQEKQERQELEQKEKADQERKEEDKKKEKKIAEQENMKKEQQETKEEEEKLTTPKNAVKENIKNEKSKAKINLSNAKDAKSINELLKKDHDRIDNVLLENNIAIVIYAEGSFWSETSAFKDFAIDSTSIMRELKNNKNLKGIGFVQMMSMTDQKGNESIERTIITHFNKENYDEINFKNFVNQIYADSSNFYKVSNGYWMHPSIYQNIEEKTLNGLPFVPAESSKGFKMVSDITT</sequence>
<organism evidence="3 4">
    <name type="scientific">Virgibacillus dokdonensis</name>
    <dbReference type="NCBI Taxonomy" id="302167"/>
    <lineage>
        <taxon>Bacteria</taxon>
        <taxon>Bacillati</taxon>
        <taxon>Bacillota</taxon>
        <taxon>Bacilli</taxon>
        <taxon>Bacillales</taxon>
        <taxon>Bacillaceae</taxon>
        <taxon>Virgibacillus</taxon>
    </lineage>
</organism>
<dbReference type="EMBL" id="NFZX01000003">
    <property type="protein sequence ID" value="RFA37069.1"/>
    <property type="molecule type" value="Genomic_DNA"/>
</dbReference>
<evidence type="ECO:0000313" key="3">
    <source>
        <dbReference type="EMBL" id="RFA37069.1"/>
    </source>
</evidence>
<accession>A0A3E0WXG3</accession>
<keyword evidence="2" id="KW-0472">Membrane</keyword>
<feature type="region of interest" description="Disordered" evidence="1">
    <location>
        <begin position="66"/>
        <end position="150"/>
    </location>
</feature>
<reference evidence="3 4" key="1">
    <citation type="submission" date="2017-05" db="EMBL/GenBank/DDBJ databases">
        <title>Virgibacillus sp. AK90 isolated from a saltern of Kakinada, India.</title>
        <authorList>
            <person name="Gupta V."/>
            <person name="Sidhu C."/>
            <person name="Korpole S."/>
            <person name="Pinnaka A.K."/>
        </authorList>
    </citation>
    <scope>NUCLEOTIDE SEQUENCE [LARGE SCALE GENOMIC DNA]</scope>
    <source>
        <strain evidence="3 4">AK90</strain>
    </source>
</reference>
<feature type="transmembrane region" description="Helical" evidence="2">
    <location>
        <begin position="6"/>
        <end position="29"/>
    </location>
</feature>
<dbReference type="AlphaFoldDB" id="A0A3E0WXG3"/>
<protein>
    <submittedName>
        <fullName evidence="3">Uncharacterized protein</fullName>
    </submittedName>
</protein>
<evidence type="ECO:0000256" key="2">
    <source>
        <dbReference type="SAM" id="Phobius"/>
    </source>
</evidence>
<name>A0A3E0WXG3_9BACI</name>
<gene>
    <name evidence="3" type="ORF">CAI16_03075</name>
</gene>
<proteinExistence type="predicted"/>
<dbReference type="Proteomes" id="UP000256488">
    <property type="component" value="Unassembled WGS sequence"/>
</dbReference>
<keyword evidence="2" id="KW-1133">Transmembrane helix</keyword>